<evidence type="ECO:0000256" key="6">
    <source>
        <dbReference type="ARBA" id="ARBA00023136"/>
    </source>
</evidence>
<feature type="transmembrane region" description="Helical" evidence="7">
    <location>
        <begin position="172"/>
        <end position="193"/>
    </location>
</feature>
<dbReference type="PANTHER" id="PTHR43652:SF2">
    <property type="entry name" value="BASIC AMINO ACID ANTIPORTER YFCC-RELATED"/>
    <property type="match status" value="1"/>
</dbReference>
<protein>
    <submittedName>
        <fullName evidence="9">SLC13 family permease</fullName>
    </submittedName>
</protein>
<dbReference type="Proteomes" id="UP000198312">
    <property type="component" value="Chromosome"/>
</dbReference>
<dbReference type="PANTHER" id="PTHR43652">
    <property type="entry name" value="BASIC AMINO ACID ANTIPORTER YFCC-RELATED"/>
    <property type="match status" value="1"/>
</dbReference>
<feature type="domain" description="RCK C-terminal" evidence="8">
    <location>
        <begin position="299"/>
        <end position="383"/>
    </location>
</feature>
<dbReference type="FunFam" id="3.30.70.1450:FF:000009">
    <property type="entry name" value="SLC13 family permease"/>
    <property type="match status" value="1"/>
</dbReference>
<dbReference type="InterPro" id="IPR006037">
    <property type="entry name" value="RCK_C"/>
</dbReference>
<comment type="subcellular location">
    <subcellularLocation>
        <location evidence="1">Membrane</location>
        <topology evidence="1">Multi-pass membrane protein</topology>
    </subcellularLocation>
</comment>
<feature type="transmembrane region" description="Helical" evidence="7">
    <location>
        <begin position="448"/>
        <end position="467"/>
    </location>
</feature>
<dbReference type="Pfam" id="PF02080">
    <property type="entry name" value="TrkA_C"/>
    <property type="match status" value="2"/>
</dbReference>
<feature type="transmembrane region" description="Helical" evidence="7">
    <location>
        <begin position="6"/>
        <end position="21"/>
    </location>
</feature>
<dbReference type="InterPro" id="IPR004680">
    <property type="entry name" value="Cit_transptr-like_dom"/>
</dbReference>
<feature type="transmembrane region" description="Helical" evidence="7">
    <location>
        <begin position="572"/>
        <end position="592"/>
    </location>
</feature>
<organism evidence="9 10">
    <name type="scientific">Virgibacillus phasianinus</name>
    <dbReference type="NCBI Taxonomy" id="2017483"/>
    <lineage>
        <taxon>Bacteria</taxon>
        <taxon>Bacillati</taxon>
        <taxon>Bacillota</taxon>
        <taxon>Bacilli</taxon>
        <taxon>Bacillales</taxon>
        <taxon>Bacillaceae</taxon>
        <taxon>Virgibacillus</taxon>
    </lineage>
</organism>
<dbReference type="PROSITE" id="PS51202">
    <property type="entry name" value="RCK_C"/>
    <property type="match status" value="2"/>
</dbReference>
<feature type="transmembrane region" description="Helical" evidence="7">
    <location>
        <begin position="141"/>
        <end position="160"/>
    </location>
</feature>
<dbReference type="EMBL" id="CP022315">
    <property type="protein sequence ID" value="ASK61070.1"/>
    <property type="molecule type" value="Genomic_DNA"/>
</dbReference>
<dbReference type="GO" id="GO:0008324">
    <property type="term" value="F:monoatomic cation transmembrane transporter activity"/>
    <property type="evidence" value="ECO:0007669"/>
    <property type="project" value="InterPro"/>
</dbReference>
<feature type="transmembrane region" description="Helical" evidence="7">
    <location>
        <begin position="57"/>
        <end position="76"/>
    </location>
</feature>
<dbReference type="PROSITE" id="PS01271">
    <property type="entry name" value="NA_SULFATE"/>
    <property type="match status" value="1"/>
</dbReference>
<dbReference type="InterPro" id="IPR051679">
    <property type="entry name" value="DASS-Related_Transporters"/>
</dbReference>
<dbReference type="RefSeq" id="WP_089060347.1">
    <property type="nucleotide sequence ID" value="NZ_CP022315.1"/>
</dbReference>
<keyword evidence="10" id="KW-1185">Reference proteome</keyword>
<feature type="transmembrane region" description="Helical" evidence="7">
    <location>
        <begin position="487"/>
        <end position="520"/>
    </location>
</feature>
<accession>A0A220TZ74</accession>
<evidence type="ECO:0000256" key="3">
    <source>
        <dbReference type="ARBA" id="ARBA00022692"/>
    </source>
</evidence>
<dbReference type="GO" id="GO:0006813">
    <property type="term" value="P:potassium ion transport"/>
    <property type="evidence" value="ECO:0007669"/>
    <property type="project" value="InterPro"/>
</dbReference>
<keyword evidence="2" id="KW-0813">Transport</keyword>
<name>A0A220TZ74_9BACI</name>
<dbReference type="KEGG" id="vil:CFK37_02085"/>
<evidence type="ECO:0000256" key="7">
    <source>
        <dbReference type="SAM" id="Phobius"/>
    </source>
</evidence>
<sequence length="593" mass="65069">MSFEMMFVSSLLLTMFAMLIFEVARADMVIFSVLIILLLSGILTVDEALSGFSNEGMLTVALLFIVAGTVQKSGLIDRMMERLLKNSRNHTDSMLRFFVPTSAFSAFLNNTPIVVTFTPIIKKWCENRGIAPSKFLIPLSYATILGGMITLMGTSTNLVVHGLMLDYGLDGFSLFTLTVVGIPVALIGLVYLFTIGYKLLPDNKGFGQQIKEDSKEYIAEMQVTQDFGHLGRRVEQAGLRDLKGLYLIEIIRDDFQRISPVRSTTVIQSGDRLIFTGLISTIADLQKIKGLELETGTNFDLDDLKDGSINLVDAVVSNQSSLLSKSIKQSQFRSRYDAGVIAVHRNNERIRSKIGDIVLKPGDSLLLVAGTDFVEKYQQSNDFFVVSSLDTPASLNQNAKKGWFSILILFAMIMTVTLGWLSMFKATALAVLVFLSTKVITPQEAKKYVHFNVLLLIASSLGIGTAMMKTGLADWIAAVLLDFGEPLGIVVILFIIYILTNVFTEIITNSAAAVIMLPIGIEMAQTLAIDPIGIAVLIAIAASASFVTPIGYQTNLIVYGPGGYKFTDYVKVGFPLSLLVMVTSVFIIYNVWF</sequence>
<dbReference type="SUPFAM" id="SSF116726">
    <property type="entry name" value="TrkA C-terminal domain-like"/>
    <property type="match status" value="2"/>
</dbReference>
<dbReference type="Pfam" id="PF03600">
    <property type="entry name" value="CitMHS"/>
    <property type="match status" value="1"/>
</dbReference>
<proteinExistence type="predicted"/>
<evidence type="ECO:0000256" key="2">
    <source>
        <dbReference type="ARBA" id="ARBA00022448"/>
    </source>
</evidence>
<gene>
    <name evidence="9" type="ORF">CFK37_02085</name>
</gene>
<feature type="transmembrane region" description="Helical" evidence="7">
    <location>
        <begin position="97"/>
        <end position="121"/>
    </location>
</feature>
<evidence type="ECO:0000256" key="5">
    <source>
        <dbReference type="ARBA" id="ARBA00022989"/>
    </source>
</evidence>
<dbReference type="OrthoDB" id="9765532at2"/>
<dbReference type="GO" id="GO:0005886">
    <property type="term" value="C:plasma membrane"/>
    <property type="evidence" value="ECO:0007669"/>
    <property type="project" value="TreeGrafter"/>
</dbReference>
<evidence type="ECO:0000256" key="4">
    <source>
        <dbReference type="ARBA" id="ARBA00022737"/>
    </source>
</evidence>
<keyword evidence="3 7" id="KW-0812">Transmembrane</keyword>
<feature type="transmembrane region" description="Helical" evidence="7">
    <location>
        <begin position="532"/>
        <end position="552"/>
    </location>
</feature>
<evidence type="ECO:0000256" key="1">
    <source>
        <dbReference type="ARBA" id="ARBA00004141"/>
    </source>
</evidence>
<dbReference type="InterPro" id="IPR036721">
    <property type="entry name" value="RCK_C_sf"/>
</dbReference>
<feature type="transmembrane region" description="Helical" evidence="7">
    <location>
        <begin position="28"/>
        <end position="45"/>
    </location>
</feature>
<feature type="domain" description="RCK C-terminal" evidence="8">
    <location>
        <begin position="206"/>
        <end position="291"/>
    </location>
</feature>
<keyword evidence="5 7" id="KW-1133">Transmembrane helix</keyword>
<evidence type="ECO:0000313" key="10">
    <source>
        <dbReference type="Proteomes" id="UP000198312"/>
    </source>
</evidence>
<keyword evidence="6 7" id="KW-0472">Membrane</keyword>
<reference evidence="9 10" key="1">
    <citation type="submission" date="2017-07" db="EMBL/GenBank/DDBJ databases">
        <title>Virgibacillus sp. LM2416.</title>
        <authorList>
            <person name="Tak E.J."/>
            <person name="Bae J.-W."/>
        </authorList>
    </citation>
    <scope>NUCLEOTIDE SEQUENCE [LARGE SCALE GENOMIC DNA]</scope>
    <source>
        <strain evidence="9 10">LM2416</strain>
    </source>
</reference>
<dbReference type="AlphaFoldDB" id="A0A220TZ74"/>
<feature type="transmembrane region" description="Helical" evidence="7">
    <location>
        <begin position="403"/>
        <end position="436"/>
    </location>
</feature>
<evidence type="ECO:0000313" key="9">
    <source>
        <dbReference type="EMBL" id="ASK61070.1"/>
    </source>
</evidence>
<dbReference type="InterPro" id="IPR031312">
    <property type="entry name" value="Na/sul_symport_CS"/>
</dbReference>
<keyword evidence="4" id="KW-0677">Repeat</keyword>
<evidence type="ECO:0000259" key="8">
    <source>
        <dbReference type="PROSITE" id="PS51202"/>
    </source>
</evidence>
<dbReference type="Gene3D" id="3.30.70.1450">
    <property type="entry name" value="Regulator of K+ conductance, C-terminal domain"/>
    <property type="match status" value="2"/>
</dbReference>